<dbReference type="PROSITE" id="PS51163">
    <property type="entry name" value="YRDC"/>
    <property type="match status" value="1"/>
</dbReference>
<feature type="compositionally biased region" description="Basic and acidic residues" evidence="15">
    <location>
        <begin position="233"/>
        <end position="246"/>
    </location>
</feature>
<protein>
    <recommendedName>
        <fullName evidence="4 13">Threonylcarbamoyl-AMP synthase</fullName>
        <shortName evidence="13">TC-AMP synthase</shortName>
        <ecNumber evidence="3 13">2.7.7.87</ecNumber>
    </recommendedName>
    <alternativeName>
        <fullName evidence="11 13">L-threonylcarbamoyladenylate synthase</fullName>
    </alternativeName>
</protein>
<dbReference type="InterPro" id="IPR005145">
    <property type="entry name" value="Sua5_C"/>
</dbReference>
<feature type="binding site" evidence="14">
    <location>
        <position position="187"/>
    </location>
    <ligand>
        <name>L-threonine</name>
        <dbReference type="ChEBI" id="CHEBI:57926"/>
    </ligand>
</feature>
<accession>A0A2R6Y410</accession>
<dbReference type="AlphaFoldDB" id="A0A2R6Y410"/>
<comment type="similarity">
    <text evidence="2 13">Belongs to the SUA5 family.</text>
</comment>
<feature type="binding site" evidence="14">
    <location>
        <position position="73"/>
    </location>
    <ligand>
        <name>L-threonine</name>
        <dbReference type="ChEBI" id="CHEBI:57926"/>
    </ligand>
</feature>
<dbReference type="EMBL" id="PEBX01000007">
    <property type="protein sequence ID" value="PTQ57416.1"/>
    <property type="molecule type" value="Genomic_DNA"/>
</dbReference>
<dbReference type="GO" id="GO:0061710">
    <property type="term" value="F:L-threonylcarbamoyladenylate synthase"/>
    <property type="evidence" value="ECO:0007669"/>
    <property type="project" value="UniProtKB-EC"/>
</dbReference>
<sequence length="384" mass="41768">MKQMKTKRWQLHGLVSPDHPFIREAGALLLQGELIAFPTETVYGLGAIADSGEAVQKIFNVKGRPADNPLIVHLAEIETVATVAEDIPEEAWVLLETFAPGPLTLILKGKSVLSPLVTAGLPSVAVRIPAHPVARSLIASVKKPVAAPSANRSGRPSPTRAEHVLQDLDGRIAGILDAGPTGYGVESTVLDMTVFPYTILRPGAVTLSDLQGALGEGRVRLHRSFDFAPTVQEPERDEAKDTEDTVPRAPGMKYRHYAPDVPLTLWLFNGKTLDSGSYDVRTYLMRLKAAFQTMVAEGVRISFLAYEEDLPILKAALGDTFKTLHVLNVGRRSHPEEVARSLYDVLRSLDPEVTDRAVMLGLREEGLGLAIMNRLRKAASEVIA</sequence>
<feature type="binding site" evidence="14">
    <location>
        <position position="64"/>
    </location>
    <ligand>
        <name>ATP</name>
        <dbReference type="ChEBI" id="CHEBI:30616"/>
    </ligand>
</feature>
<dbReference type="GO" id="GO:0006450">
    <property type="term" value="P:regulation of translational fidelity"/>
    <property type="evidence" value="ECO:0007669"/>
    <property type="project" value="TreeGrafter"/>
</dbReference>
<dbReference type="EC" id="2.7.7.87" evidence="3 13"/>
<evidence type="ECO:0000256" key="8">
    <source>
        <dbReference type="ARBA" id="ARBA00022695"/>
    </source>
</evidence>
<evidence type="ECO:0000256" key="4">
    <source>
        <dbReference type="ARBA" id="ARBA00015492"/>
    </source>
</evidence>
<keyword evidence="6 13" id="KW-0808">Transferase</keyword>
<evidence type="ECO:0000256" key="15">
    <source>
        <dbReference type="SAM" id="MobiDB-lite"/>
    </source>
</evidence>
<evidence type="ECO:0000256" key="12">
    <source>
        <dbReference type="ARBA" id="ARBA00048366"/>
    </source>
</evidence>
<reference evidence="18" key="1">
    <citation type="journal article" date="2018" name="Sci. Rep.">
        <title>Lignite coal burning seam in the remote Altai Mountains harbors a hydrogen-driven thermophilic microbial community.</title>
        <authorList>
            <person name="Kadnikov V.V."/>
            <person name="Mardanov A.V."/>
            <person name="Ivasenko D.A."/>
            <person name="Antsiferov D.V."/>
            <person name="Beletsky A.V."/>
            <person name="Karnachuk O.V."/>
            <person name="Ravin N.V."/>
        </authorList>
    </citation>
    <scope>NUCLEOTIDE SEQUENCE [LARGE SCALE GENOMIC DNA]</scope>
</reference>
<dbReference type="GO" id="GO:0005737">
    <property type="term" value="C:cytoplasm"/>
    <property type="evidence" value="ECO:0007669"/>
    <property type="project" value="UniProtKB-SubCell"/>
</dbReference>
<dbReference type="InterPro" id="IPR038385">
    <property type="entry name" value="Sua5/YwlC_C"/>
</dbReference>
<dbReference type="PANTHER" id="PTHR17490">
    <property type="entry name" value="SUA5"/>
    <property type="match status" value="1"/>
</dbReference>
<gene>
    <name evidence="17" type="ORF">BSOLF_1571</name>
</gene>
<evidence type="ECO:0000256" key="5">
    <source>
        <dbReference type="ARBA" id="ARBA00022490"/>
    </source>
</evidence>
<dbReference type="GO" id="GO:0008033">
    <property type="term" value="P:tRNA processing"/>
    <property type="evidence" value="ECO:0007669"/>
    <property type="project" value="UniProtKB-KW"/>
</dbReference>
<dbReference type="NCBIfam" id="TIGR00057">
    <property type="entry name" value="L-threonylcarbamoyladenylate synthase"/>
    <property type="match status" value="1"/>
</dbReference>
<dbReference type="GO" id="GO:0003725">
    <property type="term" value="F:double-stranded RNA binding"/>
    <property type="evidence" value="ECO:0007669"/>
    <property type="project" value="UniProtKB-UniRule"/>
</dbReference>
<dbReference type="PIRSF" id="PIRSF004930">
    <property type="entry name" value="Tln_factor_SUA5"/>
    <property type="match status" value="1"/>
</dbReference>
<comment type="subcellular location">
    <subcellularLocation>
        <location evidence="1 13">Cytoplasm</location>
    </subcellularLocation>
</comment>
<keyword evidence="7 13" id="KW-0819">tRNA processing</keyword>
<evidence type="ECO:0000256" key="14">
    <source>
        <dbReference type="PIRSR" id="PIRSR004930-1"/>
    </source>
</evidence>
<feature type="binding site" evidence="14">
    <location>
        <position position="149"/>
    </location>
    <ligand>
        <name>ATP</name>
        <dbReference type="ChEBI" id="CHEBI:30616"/>
    </ligand>
</feature>
<feature type="binding site" evidence="14">
    <location>
        <position position="127"/>
    </location>
    <ligand>
        <name>L-threonine</name>
        <dbReference type="ChEBI" id="CHEBI:57926"/>
    </ligand>
</feature>
<feature type="binding site" evidence="14">
    <location>
        <position position="68"/>
    </location>
    <ligand>
        <name>L-threonine</name>
        <dbReference type="ChEBI" id="CHEBI:57926"/>
    </ligand>
</feature>
<comment type="caution">
    <text evidence="17">The sequence shown here is derived from an EMBL/GenBank/DDBJ whole genome shotgun (WGS) entry which is preliminary data.</text>
</comment>
<evidence type="ECO:0000256" key="3">
    <source>
        <dbReference type="ARBA" id="ARBA00012584"/>
    </source>
</evidence>
<feature type="region of interest" description="Disordered" evidence="15">
    <location>
        <begin position="231"/>
        <end position="251"/>
    </location>
</feature>
<keyword evidence="5 13" id="KW-0963">Cytoplasm</keyword>
<evidence type="ECO:0000256" key="7">
    <source>
        <dbReference type="ARBA" id="ARBA00022694"/>
    </source>
</evidence>
<comment type="catalytic activity">
    <reaction evidence="12 13">
        <text>L-threonine + hydrogencarbonate + ATP = L-threonylcarbamoyladenylate + diphosphate + H2O</text>
        <dbReference type="Rhea" id="RHEA:36407"/>
        <dbReference type="ChEBI" id="CHEBI:15377"/>
        <dbReference type="ChEBI" id="CHEBI:17544"/>
        <dbReference type="ChEBI" id="CHEBI:30616"/>
        <dbReference type="ChEBI" id="CHEBI:33019"/>
        <dbReference type="ChEBI" id="CHEBI:57926"/>
        <dbReference type="ChEBI" id="CHEBI:73682"/>
        <dbReference type="EC" id="2.7.7.87"/>
    </reaction>
</comment>
<comment type="function">
    <text evidence="13">Required for the formation of a threonylcarbamoyl group on adenosine at position 37 (t(6)A37) in tRNAs that read codons beginning with adenine.</text>
</comment>
<dbReference type="PANTHER" id="PTHR17490:SF16">
    <property type="entry name" value="THREONYLCARBAMOYL-AMP SYNTHASE"/>
    <property type="match status" value="1"/>
</dbReference>
<dbReference type="Pfam" id="PF03481">
    <property type="entry name" value="Sua5_C"/>
    <property type="match status" value="1"/>
</dbReference>
<evidence type="ECO:0000313" key="18">
    <source>
        <dbReference type="Proteomes" id="UP000244338"/>
    </source>
</evidence>
<feature type="binding site" evidence="14">
    <location>
        <position position="41"/>
    </location>
    <ligand>
        <name>L-threonine</name>
        <dbReference type="ChEBI" id="CHEBI:57926"/>
    </ligand>
</feature>
<evidence type="ECO:0000256" key="13">
    <source>
        <dbReference type="PIRNR" id="PIRNR004930"/>
    </source>
</evidence>
<dbReference type="Proteomes" id="UP000244338">
    <property type="component" value="Unassembled WGS sequence"/>
</dbReference>
<evidence type="ECO:0000256" key="11">
    <source>
        <dbReference type="ARBA" id="ARBA00029774"/>
    </source>
</evidence>
<keyword evidence="9 13" id="KW-0547">Nucleotide-binding</keyword>
<dbReference type="InterPro" id="IPR050156">
    <property type="entry name" value="TC-AMP_synthase_SUA5"/>
</dbReference>
<keyword evidence="10 13" id="KW-0067">ATP-binding</keyword>
<feature type="domain" description="YrdC-like" evidence="16">
    <location>
        <begin position="19"/>
        <end position="205"/>
    </location>
</feature>
<dbReference type="InterPro" id="IPR017945">
    <property type="entry name" value="DHBP_synth_RibB-like_a/b_dom"/>
</dbReference>
<feature type="binding site" evidence="14">
    <location>
        <position position="257"/>
    </location>
    <ligand>
        <name>ATP</name>
        <dbReference type="ChEBI" id="CHEBI:30616"/>
    </ligand>
</feature>
<organism evidence="17 18">
    <name type="scientific">Candidatus Carbonibacillus altaicus</name>
    <dbReference type="NCBI Taxonomy" id="2163959"/>
    <lineage>
        <taxon>Bacteria</taxon>
        <taxon>Bacillati</taxon>
        <taxon>Bacillota</taxon>
        <taxon>Bacilli</taxon>
        <taxon>Bacillales</taxon>
        <taxon>Candidatus Carbonibacillus</taxon>
    </lineage>
</organism>
<dbReference type="FunFam" id="3.90.870.10:FF:000009">
    <property type="entry name" value="Threonylcarbamoyl-AMP synthase, putative"/>
    <property type="match status" value="1"/>
</dbReference>
<dbReference type="InterPro" id="IPR010923">
    <property type="entry name" value="T(6)A37_SUA5"/>
</dbReference>
<evidence type="ECO:0000259" key="16">
    <source>
        <dbReference type="PROSITE" id="PS51163"/>
    </source>
</evidence>
<dbReference type="GO" id="GO:0005524">
    <property type="term" value="F:ATP binding"/>
    <property type="evidence" value="ECO:0007669"/>
    <property type="project" value="UniProtKB-UniRule"/>
</dbReference>
<dbReference type="Gene3D" id="3.90.870.10">
    <property type="entry name" value="DHBP synthase"/>
    <property type="match status" value="1"/>
</dbReference>
<evidence type="ECO:0000256" key="1">
    <source>
        <dbReference type="ARBA" id="ARBA00004496"/>
    </source>
</evidence>
<dbReference type="InterPro" id="IPR006070">
    <property type="entry name" value="Sua5-like_dom"/>
</dbReference>
<dbReference type="Pfam" id="PF01300">
    <property type="entry name" value="Sua5_yciO_yrdC"/>
    <property type="match status" value="1"/>
</dbReference>
<keyword evidence="8 13" id="KW-0548">Nucleotidyltransferase</keyword>
<dbReference type="Gene3D" id="3.40.50.11030">
    <property type="entry name" value="Threonylcarbamoyl-AMP synthase, C-terminal domain"/>
    <property type="match status" value="1"/>
</dbReference>
<evidence type="ECO:0000256" key="10">
    <source>
        <dbReference type="ARBA" id="ARBA00022840"/>
    </source>
</evidence>
<feature type="binding site" evidence="14">
    <location>
        <position position="147"/>
    </location>
    <ligand>
        <name>L-threonine</name>
        <dbReference type="ChEBI" id="CHEBI:57926"/>
    </ligand>
</feature>
<dbReference type="SUPFAM" id="SSF55821">
    <property type="entry name" value="YrdC/RibB"/>
    <property type="match status" value="1"/>
</dbReference>
<feature type="binding site" evidence="14">
    <location>
        <position position="157"/>
    </location>
    <ligand>
        <name>ATP</name>
        <dbReference type="ChEBI" id="CHEBI:30616"/>
    </ligand>
</feature>
<evidence type="ECO:0000256" key="2">
    <source>
        <dbReference type="ARBA" id="ARBA00007663"/>
    </source>
</evidence>
<dbReference type="GO" id="GO:0000049">
    <property type="term" value="F:tRNA binding"/>
    <property type="evidence" value="ECO:0007669"/>
    <property type="project" value="TreeGrafter"/>
</dbReference>
<proteinExistence type="inferred from homology"/>
<feature type="binding site" evidence="14">
    <location>
        <position position="201"/>
    </location>
    <ligand>
        <name>ATP</name>
        <dbReference type="ChEBI" id="CHEBI:30616"/>
    </ligand>
</feature>
<evidence type="ECO:0000256" key="6">
    <source>
        <dbReference type="ARBA" id="ARBA00022679"/>
    </source>
</evidence>
<name>A0A2R6Y410_9BACL</name>
<evidence type="ECO:0000256" key="9">
    <source>
        <dbReference type="ARBA" id="ARBA00022741"/>
    </source>
</evidence>
<evidence type="ECO:0000313" key="17">
    <source>
        <dbReference type="EMBL" id="PTQ57416.1"/>
    </source>
</evidence>